<comment type="caution">
    <text evidence="1">The sequence shown here is derived from an EMBL/GenBank/DDBJ whole genome shotgun (WGS) entry which is preliminary data.</text>
</comment>
<gene>
    <name evidence="1" type="ORF">N7468_008084</name>
</gene>
<dbReference type="EMBL" id="JAPQKS010000006">
    <property type="protein sequence ID" value="KAJ5223542.1"/>
    <property type="molecule type" value="Genomic_DNA"/>
</dbReference>
<keyword evidence="2" id="KW-1185">Reference proteome</keyword>
<accession>A0A9W9NP45</accession>
<dbReference type="Proteomes" id="UP001150941">
    <property type="component" value="Unassembled WGS sequence"/>
</dbReference>
<evidence type="ECO:0000313" key="2">
    <source>
        <dbReference type="Proteomes" id="UP001150941"/>
    </source>
</evidence>
<evidence type="ECO:0000313" key="1">
    <source>
        <dbReference type="EMBL" id="KAJ5223542.1"/>
    </source>
</evidence>
<dbReference type="GeneID" id="83204683"/>
<sequence length="101" mass="10926">MVLPSPLITPQAQMQILEKADCTVYLRPGEAAEDVGEIPKGAPHIWAITFPPLGCFLNETEASPINYPTSWAEGKNDPWLVFHSGTTGTVPMEHIASGPLE</sequence>
<dbReference type="OrthoDB" id="429813at2759"/>
<reference evidence="1" key="1">
    <citation type="submission" date="2022-11" db="EMBL/GenBank/DDBJ databases">
        <authorList>
            <person name="Petersen C."/>
        </authorList>
    </citation>
    <scope>NUCLEOTIDE SEQUENCE</scope>
    <source>
        <strain evidence="1">IBT 19713</strain>
    </source>
</reference>
<proteinExistence type="predicted"/>
<dbReference type="AlphaFoldDB" id="A0A9W9NP45"/>
<evidence type="ECO:0008006" key="3">
    <source>
        <dbReference type="Google" id="ProtNLM"/>
    </source>
</evidence>
<dbReference type="RefSeq" id="XP_058327725.1">
    <property type="nucleotide sequence ID" value="XM_058477380.1"/>
</dbReference>
<organism evidence="1 2">
    <name type="scientific">Penicillium chermesinum</name>
    <dbReference type="NCBI Taxonomy" id="63820"/>
    <lineage>
        <taxon>Eukaryota</taxon>
        <taxon>Fungi</taxon>
        <taxon>Dikarya</taxon>
        <taxon>Ascomycota</taxon>
        <taxon>Pezizomycotina</taxon>
        <taxon>Eurotiomycetes</taxon>
        <taxon>Eurotiomycetidae</taxon>
        <taxon>Eurotiales</taxon>
        <taxon>Aspergillaceae</taxon>
        <taxon>Penicillium</taxon>
    </lineage>
</organism>
<reference evidence="1" key="2">
    <citation type="journal article" date="2023" name="IMA Fungus">
        <title>Comparative genomic study of the Penicillium genus elucidates a diverse pangenome and 15 lateral gene transfer events.</title>
        <authorList>
            <person name="Petersen C."/>
            <person name="Sorensen T."/>
            <person name="Nielsen M.R."/>
            <person name="Sondergaard T.E."/>
            <person name="Sorensen J.L."/>
            <person name="Fitzpatrick D.A."/>
            <person name="Frisvad J.C."/>
            <person name="Nielsen K.L."/>
        </authorList>
    </citation>
    <scope>NUCLEOTIDE SEQUENCE</scope>
    <source>
        <strain evidence="1">IBT 19713</strain>
    </source>
</reference>
<protein>
    <recommendedName>
        <fullName evidence="3">AMP-dependent synthetase/ligase domain-containing protein</fullName>
    </recommendedName>
</protein>
<name>A0A9W9NP45_9EURO</name>